<evidence type="ECO:0000256" key="1">
    <source>
        <dbReference type="ARBA" id="ARBA00023015"/>
    </source>
</evidence>
<dbReference type="AlphaFoldDB" id="A0A927H288"/>
<gene>
    <name evidence="5" type="ORF">IDH45_26635</name>
</gene>
<dbReference type="Pfam" id="PF12833">
    <property type="entry name" value="HTH_18"/>
    <property type="match status" value="1"/>
</dbReference>
<dbReference type="InterPro" id="IPR018060">
    <property type="entry name" value="HTH_AraC"/>
</dbReference>
<name>A0A927H288_9BACL</name>
<dbReference type="InterPro" id="IPR020449">
    <property type="entry name" value="Tscrpt_reg_AraC-type_HTH"/>
</dbReference>
<dbReference type="SMART" id="SM00342">
    <property type="entry name" value="HTH_ARAC"/>
    <property type="match status" value="1"/>
</dbReference>
<dbReference type="GO" id="GO:0043565">
    <property type="term" value="F:sequence-specific DNA binding"/>
    <property type="evidence" value="ECO:0007669"/>
    <property type="project" value="InterPro"/>
</dbReference>
<dbReference type="Proteomes" id="UP000639396">
    <property type="component" value="Unassembled WGS sequence"/>
</dbReference>
<dbReference type="RefSeq" id="WP_190931188.1">
    <property type="nucleotide sequence ID" value="NZ_JACXJA010000044.1"/>
</dbReference>
<dbReference type="PROSITE" id="PS01124">
    <property type="entry name" value="HTH_ARAC_FAMILY_2"/>
    <property type="match status" value="1"/>
</dbReference>
<dbReference type="SUPFAM" id="SSF46689">
    <property type="entry name" value="Homeodomain-like"/>
    <property type="match status" value="2"/>
</dbReference>
<feature type="domain" description="HTH araC/xylS-type" evidence="4">
    <location>
        <begin position="164"/>
        <end position="262"/>
    </location>
</feature>
<reference evidence="5" key="1">
    <citation type="submission" date="2020-09" db="EMBL/GenBank/DDBJ databases">
        <title>A novel bacterium of genus Paenibacillus, isolated from South China Sea.</title>
        <authorList>
            <person name="Huang H."/>
            <person name="Mo K."/>
            <person name="Hu Y."/>
        </authorList>
    </citation>
    <scope>NUCLEOTIDE SEQUENCE</scope>
    <source>
        <strain evidence="5">IB182363</strain>
    </source>
</reference>
<evidence type="ECO:0000313" key="5">
    <source>
        <dbReference type="EMBL" id="MBD2865565.1"/>
    </source>
</evidence>
<dbReference type="PANTHER" id="PTHR43280:SF2">
    <property type="entry name" value="HTH-TYPE TRANSCRIPTIONAL REGULATOR EXSA"/>
    <property type="match status" value="1"/>
</dbReference>
<dbReference type="EMBL" id="JACXJA010000044">
    <property type="protein sequence ID" value="MBD2865565.1"/>
    <property type="molecule type" value="Genomic_DNA"/>
</dbReference>
<proteinExistence type="predicted"/>
<dbReference type="PANTHER" id="PTHR43280">
    <property type="entry name" value="ARAC-FAMILY TRANSCRIPTIONAL REGULATOR"/>
    <property type="match status" value="1"/>
</dbReference>
<keyword evidence="1" id="KW-0805">Transcription regulation</keyword>
<sequence>MEYAVTLSDHQYLKDKREFMLRCAANPAWTLMAVEHGRFEYRIQGARGEAGTGDIVVCPPYLDFHRKTLTPLTFHYIKCNWTAPNANRHLELQDRLHDLFAYKVTIGDSDRLRSNYSCLQEAAGRLSEPERAWKNHLVNDLWLQIERESNRLSRISGIRDKLMLEAKEWLELHLDKESSIADAASRFHLHPVHFARRFRSCFGVTPSRYVTECRIEKAKRLLCQSDYTIDHIAQLCGYDNGFYFSRIFTKETGTNPSEYRKRHAPRYP</sequence>
<keyword evidence="6" id="KW-1185">Reference proteome</keyword>
<dbReference type="GO" id="GO:0003700">
    <property type="term" value="F:DNA-binding transcription factor activity"/>
    <property type="evidence" value="ECO:0007669"/>
    <property type="project" value="InterPro"/>
</dbReference>
<protein>
    <submittedName>
        <fullName evidence="5">Helix-turn-helix transcriptional regulator</fullName>
    </submittedName>
</protein>
<dbReference type="Gene3D" id="1.10.10.60">
    <property type="entry name" value="Homeodomain-like"/>
    <property type="match status" value="2"/>
</dbReference>
<evidence type="ECO:0000256" key="2">
    <source>
        <dbReference type="ARBA" id="ARBA00023125"/>
    </source>
</evidence>
<keyword evidence="2" id="KW-0238">DNA-binding</keyword>
<evidence type="ECO:0000259" key="4">
    <source>
        <dbReference type="PROSITE" id="PS01124"/>
    </source>
</evidence>
<evidence type="ECO:0000256" key="3">
    <source>
        <dbReference type="ARBA" id="ARBA00023163"/>
    </source>
</evidence>
<accession>A0A927H288</accession>
<keyword evidence="3" id="KW-0804">Transcription</keyword>
<comment type="caution">
    <text evidence="5">The sequence shown here is derived from an EMBL/GenBank/DDBJ whole genome shotgun (WGS) entry which is preliminary data.</text>
</comment>
<organism evidence="5 6">
    <name type="scientific">Paenibacillus oceani</name>
    <dbReference type="NCBI Taxonomy" id="2772510"/>
    <lineage>
        <taxon>Bacteria</taxon>
        <taxon>Bacillati</taxon>
        <taxon>Bacillota</taxon>
        <taxon>Bacilli</taxon>
        <taxon>Bacillales</taxon>
        <taxon>Paenibacillaceae</taxon>
        <taxon>Paenibacillus</taxon>
    </lineage>
</organism>
<dbReference type="InterPro" id="IPR009057">
    <property type="entry name" value="Homeodomain-like_sf"/>
</dbReference>
<evidence type="ECO:0000313" key="6">
    <source>
        <dbReference type="Proteomes" id="UP000639396"/>
    </source>
</evidence>
<dbReference type="PRINTS" id="PR00032">
    <property type="entry name" value="HTHARAC"/>
</dbReference>